<evidence type="ECO:0000313" key="2">
    <source>
        <dbReference type="EMBL" id="GFO20653.1"/>
    </source>
</evidence>
<evidence type="ECO:0000256" key="1">
    <source>
        <dbReference type="SAM" id="MobiDB-lite"/>
    </source>
</evidence>
<feature type="compositionally biased region" description="Basic and acidic residues" evidence="1">
    <location>
        <begin position="232"/>
        <end position="253"/>
    </location>
</feature>
<gene>
    <name evidence="2" type="ORF">PoB_004715800</name>
</gene>
<protein>
    <submittedName>
        <fullName evidence="2">Uncharacterized protein</fullName>
    </submittedName>
</protein>
<sequence length="253" mass="29032">MVTRFGSLYRFLFQDHRTECQFSERNRSNPYIGSPFRTIAQNVGCQDQSCSKPYIGFLSRTIAQNVSCQTETVRIVLSVSFSGPSHRMSVVKTSRVRFLVSIPFSKPLYRISSVKTSRVRIFVSVPFPRPSLRMSIVSRPDRSNPYIESPFRTIAQNVGCQDQSCSNPYIGSLFSTIDRMSVVKTGPFESLYRFPFQDHRTECRLPRPDRSNPYIGYPFRTIAQNVSCQDQHALKTEDKKKRTTGKDKQIESP</sequence>
<name>A0AAV4BPC7_9GAST</name>
<dbReference type="AlphaFoldDB" id="A0AAV4BPC7"/>
<dbReference type="Proteomes" id="UP000735302">
    <property type="component" value="Unassembled WGS sequence"/>
</dbReference>
<feature type="region of interest" description="Disordered" evidence="1">
    <location>
        <begin position="230"/>
        <end position="253"/>
    </location>
</feature>
<reference evidence="2 3" key="1">
    <citation type="journal article" date="2021" name="Elife">
        <title>Chloroplast acquisition without the gene transfer in kleptoplastic sea slugs, Plakobranchus ocellatus.</title>
        <authorList>
            <person name="Maeda T."/>
            <person name="Takahashi S."/>
            <person name="Yoshida T."/>
            <person name="Shimamura S."/>
            <person name="Takaki Y."/>
            <person name="Nagai Y."/>
            <person name="Toyoda A."/>
            <person name="Suzuki Y."/>
            <person name="Arimoto A."/>
            <person name="Ishii H."/>
            <person name="Satoh N."/>
            <person name="Nishiyama T."/>
            <person name="Hasebe M."/>
            <person name="Maruyama T."/>
            <person name="Minagawa J."/>
            <person name="Obokata J."/>
            <person name="Shigenobu S."/>
        </authorList>
    </citation>
    <scope>NUCLEOTIDE SEQUENCE [LARGE SCALE GENOMIC DNA]</scope>
</reference>
<proteinExistence type="predicted"/>
<organism evidence="2 3">
    <name type="scientific">Plakobranchus ocellatus</name>
    <dbReference type="NCBI Taxonomy" id="259542"/>
    <lineage>
        <taxon>Eukaryota</taxon>
        <taxon>Metazoa</taxon>
        <taxon>Spiralia</taxon>
        <taxon>Lophotrochozoa</taxon>
        <taxon>Mollusca</taxon>
        <taxon>Gastropoda</taxon>
        <taxon>Heterobranchia</taxon>
        <taxon>Euthyneura</taxon>
        <taxon>Panpulmonata</taxon>
        <taxon>Sacoglossa</taxon>
        <taxon>Placobranchoidea</taxon>
        <taxon>Plakobranchidae</taxon>
        <taxon>Plakobranchus</taxon>
    </lineage>
</organism>
<comment type="caution">
    <text evidence="2">The sequence shown here is derived from an EMBL/GenBank/DDBJ whole genome shotgun (WGS) entry which is preliminary data.</text>
</comment>
<dbReference type="EMBL" id="BLXT01005191">
    <property type="protein sequence ID" value="GFO20653.1"/>
    <property type="molecule type" value="Genomic_DNA"/>
</dbReference>
<accession>A0AAV4BPC7</accession>
<keyword evidence="3" id="KW-1185">Reference proteome</keyword>
<evidence type="ECO:0000313" key="3">
    <source>
        <dbReference type="Proteomes" id="UP000735302"/>
    </source>
</evidence>